<dbReference type="RefSeq" id="WP_203095741.1">
    <property type="nucleotide sequence ID" value="NZ_CP059075.1"/>
</dbReference>
<evidence type="ECO:0000313" key="2">
    <source>
        <dbReference type="EMBL" id="QRE04900.1"/>
    </source>
</evidence>
<reference evidence="3 4" key="1">
    <citation type="submission" date="2020-07" db="EMBL/GenBank/DDBJ databases">
        <title>Genomic characterization of Flavobacterium psychrophilum strains.</title>
        <authorList>
            <person name="Castillo D."/>
            <person name="Jorgensen J."/>
            <person name="Middelboe M."/>
        </authorList>
    </citation>
    <scope>NUCLEOTIDE SEQUENCE [LARGE SCALE GENOMIC DNA]</scope>
    <source>
        <strain evidence="3 4">FPS-R7</strain>
    </source>
</reference>
<organism evidence="3 4">
    <name type="scientific">Flavobacterium psychrophilum</name>
    <dbReference type="NCBI Taxonomy" id="96345"/>
    <lineage>
        <taxon>Bacteria</taxon>
        <taxon>Pseudomonadati</taxon>
        <taxon>Bacteroidota</taxon>
        <taxon>Flavobacteriia</taxon>
        <taxon>Flavobacteriales</taxon>
        <taxon>Flavobacteriaceae</taxon>
        <taxon>Flavobacterium</taxon>
    </lineage>
</organism>
<dbReference type="AlphaFoldDB" id="A0A7U2NGV1"/>
<evidence type="ECO:0000313" key="3">
    <source>
        <dbReference type="EMBL" id="QRE04916.1"/>
    </source>
</evidence>
<dbReference type="EMBL" id="CP059075">
    <property type="protein sequence ID" value="QRE04916.1"/>
    <property type="molecule type" value="Genomic_DNA"/>
</dbReference>
<name>A0A7U2NGV1_FLAPS</name>
<proteinExistence type="predicted"/>
<sequence length="87" mass="10431">MQTPIEKLIENFNANIEGIQNVLDSDEFSKYDKERWLDKQKAIQDIVMTLEVEYLHIEKRDLLAAYDFGYQQIPNKTSEDFYKEMYS</sequence>
<protein>
    <submittedName>
        <fullName evidence="3">Uncharacterized protein</fullName>
    </submittedName>
</protein>
<gene>
    <name evidence="2" type="ORF">H0H26_04740</name>
    <name evidence="3" type="ORF">H0H26_04820</name>
    <name evidence="1" type="ORF">H0H26_11405</name>
</gene>
<dbReference type="EMBL" id="CP059075">
    <property type="protein sequence ID" value="QRE03480.1"/>
    <property type="molecule type" value="Genomic_DNA"/>
</dbReference>
<dbReference type="Proteomes" id="UP000596329">
    <property type="component" value="Chromosome"/>
</dbReference>
<evidence type="ECO:0000313" key="4">
    <source>
        <dbReference type="Proteomes" id="UP000596329"/>
    </source>
</evidence>
<dbReference type="EMBL" id="CP059075">
    <property type="protein sequence ID" value="QRE04900.1"/>
    <property type="molecule type" value="Genomic_DNA"/>
</dbReference>
<accession>A0A7U2NGV1</accession>
<evidence type="ECO:0000313" key="1">
    <source>
        <dbReference type="EMBL" id="QRE03480.1"/>
    </source>
</evidence>